<dbReference type="GO" id="GO:0003677">
    <property type="term" value="F:DNA binding"/>
    <property type="evidence" value="ECO:0007669"/>
    <property type="project" value="UniProtKB-KW"/>
</dbReference>
<dbReference type="AlphaFoldDB" id="A0A2M7RNV2"/>
<name>A0A2M7RNV2_9BACT</name>
<comment type="caution">
    <text evidence="8">The sequence shown here is derived from an EMBL/GenBank/DDBJ whole genome shotgun (WGS) entry which is preliminary data.</text>
</comment>
<dbReference type="InterPro" id="IPR011006">
    <property type="entry name" value="CheY-like_superfamily"/>
</dbReference>
<keyword evidence="2" id="KW-0902">Two-component regulatory system</keyword>
<accession>A0A2M7RNV2</accession>
<dbReference type="SUPFAM" id="SSF52172">
    <property type="entry name" value="CheY-like"/>
    <property type="match status" value="1"/>
</dbReference>
<keyword evidence="5" id="KW-0804">Transcription</keyword>
<dbReference type="Gene3D" id="3.40.50.2300">
    <property type="match status" value="1"/>
</dbReference>
<evidence type="ECO:0000259" key="7">
    <source>
        <dbReference type="PROSITE" id="PS50110"/>
    </source>
</evidence>
<evidence type="ECO:0000256" key="3">
    <source>
        <dbReference type="ARBA" id="ARBA00023015"/>
    </source>
</evidence>
<protein>
    <submittedName>
        <fullName evidence="8">Response regulator</fullName>
    </submittedName>
</protein>
<dbReference type="InterPro" id="IPR001789">
    <property type="entry name" value="Sig_transdc_resp-reg_receiver"/>
</dbReference>
<evidence type="ECO:0000256" key="4">
    <source>
        <dbReference type="ARBA" id="ARBA00023125"/>
    </source>
</evidence>
<evidence type="ECO:0000256" key="5">
    <source>
        <dbReference type="ARBA" id="ARBA00023163"/>
    </source>
</evidence>
<dbReference type="PROSITE" id="PS50110">
    <property type="entry name" value="RESPONSE_REGULATORY"/>
    <property type="match status" value="1"/>
</dbReference>
<reference evidence="9" key="1">
    <citation type="submission" date="2017-09" db="EMBL/GenBank/DDBJ databases">
        <title>Depth-based differentiation of microbial function through sediment-hosted aquifers and enrichment of novel symbionts in the deep terrestrial subsurface.</title>
        <authorList>
            <person name="Probst A.J."/>
            <person name="Ladd B."/>
            <person name="Jarett J.K."/>
            <person name="Geller-Mcgrath D.E."/>
            <person name="Sieber C.M.K."/>
            <person name="Emerson J.B."/>
            <person name="Anantharaman K."/>
            <person name="Thomas B.C."/>
            <person name="Malmstrom R."/>
            <person name="Stieglmeier M."/>
            <person name="Klingl A."/>
            <person name="Woyke T."/>
            <person name="Ryan C.M."/>
            <person name="Banfield J.F."/>
        </authorList>
    </citation>
    <scope>NUCLEOTIDE SEQUENCE [LARGE SCALE GENOMIC DNA]</scope>
</reference>
<gene>
    <name evidence="8" type="ORF">COY61_00575</name>
</gene>
<keyword evidence="3" id="KW-0805">Transcription regulation</keyword>
<dbReference type="EMBL" id="PFMI01000015">
    <property type="protein sequence ID" value="PIZ01145.1"/>
    <property type="molecule type" value="Genomic_DNA"/>
</dbReference>
<feature type="modified residue" description="4-aspartylphosphate" evidence="6">
    <location>
        <position position="53"/>
    </location>
</feature>
<evidence type="ECO:0000313" key="9">
    <source>
        <dbReference type="Proteomes" id="UP000229371"/>
    </source>
</evidence>
<evidence type="ECO:0000256" key="1">
    <source>
        <dbReference type="ARBA" id="ARBA00022553"/>
    </source>
</evidence>
<dbReference type="Proteomes" id="UP000229371">
    <property type="component" value="Unassembled WGS sequence"/>
</dbReference>
<keyword evidence="4" id="KW-0238">DNA-binding</keyword>
<dbReference type="PANTHER" id="PTHR44591">
    <property type="entry name" value="STRESS RESPONSE REGULATOR PROTEIN 1"/>
    <property type="match status" value="1"/>
</dbReference>
<sequence>MPKKILIVEDEELLYDMLKRKLEIEGYEVSIAENGVEGLEKIKKINPDLILLDIVMPEKGGFEVMEELQQEEDYKNIPIIIISNSGQPVEIDRAKELGAKDWLIKTEFDPQEVIEKVKKQIG</sequence>
<dbReference type="Pfam" id="PF00072">
    <property type="entry name" value="Response_reg"/>
    <property type="match status" value="1"/>
</dbReference>
<organism evidence="8 9">
    <name type="scientific">bacterium (Candidatus Gribaldobacteria) CG_4_10_14_0_8_um_filter_33_9</name>
    <dbReference type="NCBI Taxonomy" id="2014266"/>
    <lineage>
        <taxon>Bacteria</taxon>
        <taxon>Candidatus Gribaldobacteria</taxon>
    </lineage>
</organism>
<dbReference type="FunFam" id="3.40.50.2300:FF:000001">
    <property type="entry name" value="DNA-binding response regulator PhoB"/>
    <property type="match status" value="1"/>
</dbReference>
<evidence type="ECO:0000313" key="8">
    <source>
        <dbReference type="EMBL" id="PIZ01145.1"/>
    </source>
</evidence>
<dbReference type="GO" id="GO:0000160">
    <property type="term" value="P:phosphorelay signal transduction system"/>
    <property type="evidence" value="ECO:0007669"/>
    <property type="project" value="UniProtKB-KW"/>
</dbReference>
<dbReference type="PANTHER" id="PTHR44591:SF3">
    <property type="entry name" value="RESPONSE REGULATORY DOMAIN-CONTAINING PROTEIN"/>
    <property type="match status" value="1"/>
</dbReference>
<keyword evidence="1 6" id="KW-0597">Phosphoprotein</keyword>
<proteinExistence type="predicted"/>
<dbReference type="InterPro" id="IPR050595">
    <property type="entry name" value="Bact_response_regulator"/>
</dbReference>
<evidence type="ECO:0000256" key="6">
    <source>
        <dbReference type="PROSITE-ProRule" id="PRU00169"/>
    </source>
</evidence>
<evidence type="ECO:0000256" key="2">
    <source>
        <dbReference type="ARBA" id="ARBA00023012"/>
    </source>
</evidence>
<feature type="domain" description="Response regulatory" evidence="7">
    <location>
        <begin position="4"/>
        <end position="120"/>
    </location>
</feature>
<dbReference type="SMART" id="SM00448">
    <property type="entry name" value="REC"/>
    <property type="match status" value="1"/>
</dbReference>